<gene>
    <name evidence="7" type="ORF">LAMO00422_LOCUS17436</name>
</gene>
<name>A0A7S0H6E5_9EUKA</name>
<evidence type="ECO:0000256" key="1">
    <source>
        <dbReference type="ARBA" id="ARBA00004141"/>
    </source>
</evidence>
<comment type="subcellular location">
    <subcellularLocation>
        <location evidence="1">Membrane</location>
        <topology evidence="1">Multi-pass membrane protein</topology>
    </subcellularLocation>
</comment>
<keyword evidence="5 6" id="KW-0472">Membrane</keyword>
<organism evidence="7">
    <name type="scientific">Amorphochlora amoebiformis</name>
    <dbReference type="NCBI Taxonomy" id="1561963"/>
    <lineage>
        <taxon>Eukaryota</taxon>
        <taxon>Sar</taxon>
        <taxon>Rhizaria</taxon>
        <taxon>Cercozoa</taxon>
        <taxon>Chlorarachniophyceae</taxon>
        <taxon>Amorphochlora</taxon>
    </lineage>
</organism>
<dbReference type="Pfam" id="PF08449">
    <property type="entry name" value="UAA"/>
    <property type="match status" value="1"/>
</dbReference>
<evidence type="ECO:0000256" key="2">
    <source>
        <dbReference type="ARBA" id="ARBA00022448"/>
    </source>
</evidence>
<feature type="transmembrane region" description="Helical" evidence="6">
    <location>
        <begin position="379"/>
        <end position="397"/>
    </location>
</feature>
<reference evidence="7" key="1">
    <citation type="submission" date="2021-01" db="EMBL/GenBank/DDBJ databases">
        <authorList>
            <person name="Corre E."/>
            <person name="Pelletier E."/>
            <person name="Niang G."/>
            <person name="Scheremetjew M."/>
            <person name="Finn R."/>
            <person name="Kale V."/>
            <person name="Holt S."/>
            <person name="Cochrane G."/>
            <person name="Meng A."/>
            <person name="Brown T."/>
            <person name="Cohen L."/>
        </authorList>
    </citation>
    <scope>NUCLEOTIDE SEQUENCE</scope>
    <source>
        <strain evidence="7">CCMP2058</strain>
    </source>
</reference>
<feature type="transmembrane region" description="Helical" evidence="6">
    <location>
        <begin position="218"/>
        <end position="239"/>
    </location>
</feature>
<feature type="transmembrane region" description="Helical" evidence="6">
    <location>
        <begin position="351"/>
        <end position="373"/>
    </location>
</feature>
<feature type="transmembrane region" description="Helical" evidence="6">
    <location>
        <begin position="13"/>
        <end position="35"/>
    </location>
</feature>
<protein>
    <recommendedName>
        <fullName evidence="8">Sugar phosphate transporter domain-containing protein</fullName>
    </recommendedName>
</protein>
<feature type="transmembrane region" description="Helical" evidence="6">
    <location>
        <begin position="251"/>
        <end position="273"/>
    </location>
</feature>
<dbReference type="EMBL" id="HBEM01025711">
    <property type="protein sequence ID" value="CAD8458485.1"/>
    <property type="molecule type" value="Transcribed_RNA"/>
</dbReference>
<sequence length="434" mass="48223">MGAEHRDEAIGKFVYGLVLSLTVGLSLRGISKFLAKKKGSQSLGRLVDCILFDANHTDRANSTSTTRGIPREPSNPHLRSPTFAWISDIPAIQKSAHLTFCAIGLIVSFLVYGIQQEKIMTSEYNGEKFRNPNFLIFCNRFVAMCIAIGVCYCKDQLRPRAALYKFSFCSISNILSSFCQFASLQFLSFPVLQVAKSCKTIAVLVVSHVVLGKRFPMFEYIVATVVAGGAGTFFYINAIAKQGQQSSNEEFNWSVGLLFLAMFILLDGFTNVWQGFLSKTYKTSQWQMMLGVNTFSMILTLLIQGTDNSLVETIASLTTSPSLLFDTIAFCISAVIGQLFIFHTIAEFGPLVFTLISIMRVILSIVTSCLIYKHSIVPLGWLCIFVVFGAMIYRAKMKNDLNKGRKKTNTVVDIQKLRQASEESEKSLNIKTTS</sequence>
<dbReference type="PANTHER" id="PTHR10778">
    <property type="entry name" value="SOLUTE CARRIER FAMILY 35 MEMBER B"/>
    <property type="match status" value="1"/>
</dbReference>
<feature type="transmembrane region" description="Helical" evidence="6">
    <location>
        <begin position="189"/>
        <end position="211"/>
    </location>
</feature>
<proteinExistence type="predicted"/>
<dbReference type="AlphaFoldDB" id="A0A7S0H6E5"/>
<evidence type="ECO:0000256" key="3">
    <source>
        <dbReference type="ARBA" id="ARBA00022692"/>
    </source>
</evidence>
<feature type="transmembrane region" description="Helical" evidence="6">
    <location>
        <begin position="285"/>
        <end position="303"/>
    </location>
</feature>
<evidence type="ECO:0000256" key="4">
    <source>
        <dbReference type="ARBA" id="ARBA00022989"/>
    </source>
</evidence>
<keyword evidence="3 6" id="KW-0812">Transmembrane</keyword>
<accession>A0A7S0H6E5</accession>
<evidence type="ECO:0000256" key="5">
    <source>
        <dbReference type="ARBA" id="ARBA00023136"/>
    </source>
</evidence>
<dbReference type="PANTHER" id="PTHR10778:SF13">
    <property type="entry name" value="ADENOSINE 3'-PHOSPHO 5'-PHOSPHOSULFATE TRANSPORTER 1"/>
    <property type="match status" value="1"/>
</dbReference>
<feature type="transmembrane region" description="Helical" evidence="6">
    <location>
        <begin position="96"/>
        <end position="114"/>
    </location>
</feature>
<feature type="transmembrane region" description="Helical" evidence="6">
    <location>
        <begin position="162"/>
        <end position="183"/>
    </location>
</feature>
<evidence type="ECO:0000313" key="7">
    <source>
        <dbReference type="EMBL" id="CAD8458485.1"/>
    </source>
</evidence>
<dbReference type="GO" id="GO:0005789">
    <property type="term" value="C:endoplasmic reticulum membrane"/>
    <property type="evidence" value="ECO:0007669"/>
    <property type="project" value="TreeGrafter"/>
</dbReference>
<dbReference type="GO" id="GO:0046964">
    <property type="term" value="F:3'-phosphoadenosine 5'-phosphosulfate transmembrane transporter activity"/>
    <property type="evidence" value="ECO:0007669"/>
    <property type="project" value="TreeGrafter"/>
</dbReference>
<dbReference type="InterPro" id="IPR013657">
    <property type="entry name" value="SCL35B1-4/HUT1"/>
</dbReference>
<evidence type="ECO:0000256" key="6">
    <source>
        <dbReference type="SAM" id="Phobius"/>
    </source>
</evidence>
<keyword evidence="2" id="KW-0813">Transport</keyword>
<dbReference type="GO" id="GO:0000139">
    <property type="term" value="C:Golgi membrane"/>
    <property type="evidence" value="ECO:0007669"/>
    <property type="project" value="TreeGrafter"/>
</dbReference>
<keyword evidence="4 6" id="KW-1133">Transmembrane helix</keyword>
<evidence type="ECO:0008006" key="8">
    <source>
        <dbReference type="Google" id="ProtNLM"/>
    </source>
</evidence>
<feature type="transmembrane region" description="Helical" evidence="6">
    <location>
        <begin position="323"/>
        <end position="342"/>
    </location>
</feature>